<dbReference type="Proteomes" id="UP000184749">
    <property type="component" value="Plasmid pRgalIE4872c"/>
</dbReference>
<feature type="compositionally biased region" description="Polar residues" evidence="3">
    <location>
        <begin position="171"/>
        <end position="189"/>
    </location>
</feature>
<name>A0A1L5NQY3_9HYPH</name>
<feature type="domain" description="NIF system FeS cluster assembly NifU N-terminal" evidence="5">
    <location>
        <begin position="5"/>
        <end position="113"/>
    </location>
</feature>
<dbReference type="Pfam" id="PF01106">
    <property type="entry name" value="NifU"/>
    <property type="match status" value="1"/>
</dbReference>
<dbReference type="EMBL" id="CP017104">
    <property type="protein sequence ID" value="APO70278.1"/>
    <property type="molecule type" value="Genomic_DNA"/>
</dbReference>
<proteinExistence type="predicted"/>
<evidence type="ECO:0000259" key="4">
    <source>
        <dbReference type="Pfam" id="PF01106"/>
    </source>
</evidence>
<organism evidence="6 7">
    <name type="scientific">Rhizobium gallicum</name>
    <dbReference type="NCBI Taxonomy" id="56730"/>
    <lineage>
        <taxon>Bacteria</taxon>
        <taxon>Pseudomonadati</taxon>
        <taxon>Pseudomonadota</taxon>
        <taxon>Alphaproteobacteria</taxon>
        <taxon>Hyphomicrobiales</taxon>
        <taxon>Rhizobiaceae</taxon>
        <taxon>Rhizobium/Agrobacterium group</taxon>
        <taxon>Rhizobium</taxon>
    </lineage>
</organism>
<feature type="domain" description="NIF system FeS cluster assembly NifU C-terminal" evidence="4">
    <location>
        <begin position="255"/>
        <end position="297"/>
    </location>
</feature>
<dbReference type="AlphaFoldDB" id="A0A1L5NQY3"/>
<dbReference type="InterPro" id="IPR034904">
    <property type="entry name" value="FSCA_dom_sf"/>
</dbReference>
<reference evidence="6 7" key="1">
    <citation type="submission" date="2016-09" db="EMBL/GenBank/DDBJ databases">
        <title>The complete genome sequences of Rhizobium gallicum, symbiovars gallicum and phaseoli, symbionts associated to common bean (Phaseolus vulgaris).</title>
        <authorList>
            <person name="Bustos P."/>
            <person name="Santamaria R.I."/>
            <person name="Perez-Carrascal O.M."/>
            <person name="Juarez S."/>
            <person name="Lozano L."/>
            <person name="Martinez-Flores I."/>
            <person name="Martinez-Romero E."/>
            <person name="Cevallos M."/>
            <person name="Romero D."/>
            <person name="Davila G."/>
            <person name="Gonzalez V."/>
        </authorList>
    </citation>
    <scope>NUCLEOTIDE SEQUENCE [LARGE SCALE GENOMIC DNA]</scope>
    <source>
        <strain evidence="6 7">IE4872</strain>
        <plasmid evidence="7">prgalie4872c</plasmid>
    </source>
</reference>
<evidence type="ECO:0000313" key="6">
    <source>
        <dbReference type="EMBL" id="APO70278.1"/>
    </source>
</evidence>
<dbReference type="InterPro" id="IPR002871">
    <property type="entry name" value="NIF_FeS_clus_asmbl_NifU_N"/>
</dbReference>
<dbReference type="Pfam" id="PF01592">
    <property type="entry name" value="NifU_N"/>
    <property type="match status" value="1"/>
</dbReference>
<evidence type="ECO:0000313" key="7">
    <source>
        <dbReference type="Proteomes" id="UP000184749"/>
    </source>
</evidence>
<dbReference type="GO" id="GO:0016226">
    <property type="term" value="P:iron-sulfur cluster assembly"/>
    <property type="evidence" value="ECO:0007669"/>
    <property type="project" value="InterPro"/>
</dbReference>
<evidence type="ECO:0000259" key="5">
    <source>
        <dbReference type="Pfam" id="PF01592"/>
    </source>
</evidence>
<dbReference type="GO" id="GO:0051536">
    <property type="term" value="F:iron-sulfur cluster binding"/>
    <property type="evidence" value="ECO:0007669"/>
    <property type="project" value="InterPro"/>
</dbReference>
<accession>A0A1L5NQY3</accession>
<dbReference type="SUPFAM" id="SSF82649">
    <property type="entry name" value="SufE/NifU"/>
    <property type="match status" value="1"/>
</dbReference>
<gene>
    <name evidence="6" type="primary">nifU-3</name>
    <name evidence="6" type="ORF">IE4872_PC00251</name>
</gene>
<dbReference type="OrthoDB" id="9808097at2"/>
<evidence type="ECO:0000256" key="3">
    <source>
        <dbReference type="SAM" id="MobiDB-lite"/>
    </source>
</evidence>
<sequence>MWDDSEKVKERFFNQRNTGVLETASTDSEVGAIACGSALALMITVDPVAEAIIAAKFQTLRCLYAFVRSSELAELIIGKIVNEALRVTNQHLAGFLDFLPPETMHRSVMGYAATASLRGRECVENRKEGAFVCKGFGVDEGVIRGMPVSTGPPRLSASLTTRSLAARSHASKPSKQWLSGSAQRWSTKASLRKRRPVRPAQRPARSRTPHGRSRCEAGDRFRDPENGAARNSSGLSVKARQMTTLHRIRLNGTAVEGMRSHLRADGGDCELVDVYPRSGYVKLSGACIRGLLAAVTINRMQRDDRAHNPLRHSHLPRTHP</sequence>
<evidence type="ECO:0000256" key="2">
    <source>
        <dbReference type="ARBA" id="ARBA00023231"/>
    </source>
</evidence>
<dbReference type="PANTHER" id="PTHR10093">
    <property type="entry name" value="IRON-SULFUR CLUSTER ASSEMBLY ENZYME NIFU HOMOLOG"/>
    <property type="match status" value="1"/>
</dbReference>
<protein>
    <recommendedName>
        <fullName evidence="1">Nitrogen fixation protein NifU</fullName>
    </recommendedName>
</protein>
<keyword evidence="2" id="KW-0535">Nitrogen fixation</keyword>
<feature type="compositionally biased region" description="Basic and acidic residues" evidence="3">
    <location>
        <begin position="213"/>
        <end position="225"/>
    </location>
</feature>
<dbReference type="InterPro" id="IPR001075">
    <property type="entry name" value="NIF_FeS_clus_asmbl_NifU_C"/>
</dbReference>
<evidence type="ECO:0000256" key="1">
    <source>
        <dbReference type="ARBA" id="ARBA00015278"/>
    </source>
</evidence>
<dbReference type="SUPFAM" id="SSF117916">
    <property type="entry name" value="Fe-S cluster assembly (FSCA) domain-like"/>
    <property type="match status" value="1"/>
</dbReference>
<dbReference type="GO" id="GO:0005506">
    <property type="term" value="F:iron ion binding"/>
    <property type="evidence" value="ECO:0007669"/>
    <property type="project" value="InterPro"/>
</dbReference>
<keyword evidence="6" id="KW-0614">Plasmid</keyword>
<feature type="region of interest" description="Disordered" evidence="3">
    <location>
        <begin position="166"/>
        <end position="235"/>
    </location>
</feature>
<geneLocation type="plasmid" evidence="7">
    <name>prgalie4872c</name>
</geneLocation>
<dbReference type="Gene3D" id="3.90.1010.10">
    <property type="match status" value="1"/>
</dbReference>
<dbReference type="RefSeq" id="WP_083635865.1">
    <property type="nucleotide sequence ID" value="NZ_CP017104.1"/>
</dbReference>
<dbReference type="Gene3D" id="3.30.300.130">
    <property type="entry name" value="Fe-S cluster assembly (FSCA)"/>
    <property type="match status" value="1"/>
</dbReference>